<feature type="region of interest" description="Disordered" evidence="1">
    <location>
        <begin position="49"/>
        <end position="205"/>
    </location>
</feature>
<feature type="compositionally biased region" description="Basic and acidic residues" evidence="1">
    <location>
        <begin position="128"/>
        <end position="143"/>
    </location>
</feature>
<dbReference type="PANTHER" id="PTHR11106:SF27">
    <property type="entry name" value="MACRO DOMAIN-CONTAINING PROTEIN"/>
    <property type="match status" value="1"/>
</dbReference>
<dbReference type="CDD" id="cd02908">
    <property type="entry name" value="Macro_OAADPr_deacetylase"/>
    <property type="match status" value="1"/>
</dbReference>
<dbReference type="AlphaFoldDB" id="A0AAV4B8Y0"/>
<proteinExistence type="predicted"/>
<reference evidence="3 4" key="1">
    <citation type="journal article" date="2021" name="Elife">
        <title>Chloroplast acquisition without the gene transfer in kleptoplastic sea slugs, Plakobranchus ocellatus.</title>
        <authorList>
            <person name="Maeda T."/>
            <person name="Takahashi S."/>
            <person name="Yoshida T."/>
            <person name="Shimamura S."/>
            <person name="Takaki Y."/>
            <person name="Nagai Y."/>
            <person name="Toyoda A."/>
            <person name="Suzuki Y."/>
            <person name="Arimoto A."/>
            <person name="Ishii H."/>
            <person name="Satoh N."/>
            <person name="Nishiyama T."/>
            <person name="Hasebe M."/>
            <person name="Maruyama T."/>
            <person name="Minagawa J."/>
            <person name="Obokata J."/>
            <person name="Shigenobu S."/>
        </authorList>
    </citation>
    <scope>NUCLEOTIDE SEQUENCE [LARGE SCALE GENOMIC DNA]</scope>
</reference>
<feature type="compositionally biased region" description="Basic and acidic residues" evidence="1">
    <location>
        <begin position="175"/>
        <end position="193"/>
    </location>
</feature>
<dbReference type="GO" id="GO:0006974">
    <property type="term" value="P:DNA damage response"/>
    <property type="evidence" value="ECO:0007669"/>
    <property type="project" value="TreeGrafter"/>
</dbReference>
<dbReference type="PROSITE" id="PS51154">
    <property type="entry name" value="MACRO"/>
    <property type="match status" value="1"/>
</dbReference>
<name>A0AAV4B8Y0_9GAST</name>
<dbReference type="InterPro" id="IPR043472">
    <property type="entry name" value="Macro_dom-like"/>
</dbReference>
<dbReference type="GO" id="GO:0140291">
    <property type="term" value="P:peptidyl-glutamate ADP-deribosylation"/>
    <property type="evidence" value="ECO:0007669"/>
    <property type="project" value="TreeGrafter"/>
</dbReference>
<sequence length="462" mass="51493">MSRFALWTLPRILSKWTILSASKLGGNCKIFERETATFYASSLRVTSLRKMASAADNSTPDKTSKTADAEEEDKVTENSKDQRDVDKTSETADAEEEDKVTENSKDQRNADKTSETADAEVENGAAVKSKDQKNADKTSKTADAEVEDGAAGKSKDQRDADEASKTADAEVEDGATEKSKDQKDATDKSKDDGSSTSKYVTRGNKVLRQTREEEVNKIKEKFLKMKRPEKRKLYKCKENFTTLDDVETWPKHFRDKLAEDSKMEKWWKINKKKVAAEINNELNSKMSLFCGDITTLEIDAIANAANESLLGGGGVDGAIHAASGSNLRNECELLRGCEPGDAKITCGYKLPAKYVIHTVGPRGEYPKVLKSCYETSLNLLKENNLTSIAFPCISTGIFGYPNANAAKVALYTIRQWLEEEDYAKNVERIIMCLFLKKDIDIYDEQMQLFFPLDRDSAGTEKD</sequence>
<protein>
    <submittedName>
        <fullName evidence="3">O-acetyl-ADP-ribose deacetylase macrod2</fullName>
    </submittedName>
</protein>
<dbReference type="Gene3D" id="3.40.220.10">
    <property type="entry name" value="Leucine Aminopeptidase, subunit E, domain 1"/>
    <property type="match status" value="1"/>
</dbReference>
<evidence type="ECO:0000313" key="3">
    <source>
        <dbReference type="EMBL" id="GFO17035.1"/>
    </source>
</evidence>
<accession>A0AAV4B8Y0</accession>
<dbReference type="GO" id="GO:0005654">
    <property type="term" value="C:nucleoplasm"/>
    <property type="evidence" value="ECO:0007669"/>
    <property type="project" value="TreeGrafter"/>
</dbReference>
<feature type="compositionally biased region" description="Basic and acidic residues" evidence="1">
    <location>
        <begin position="153"/>
        <end position="168"/>
    </location>
</feature>
<dbReference type="Pfam" id="PF01661">
    <property type="entry name" value="Macro"/>
    <property type="match status" value="1"/>
</dbReference>
<keyword evidence="4" id="KW-1185">Reference proteome</keyword>
<comment type="caution">
    <text evidence="3">The sequence shown here is derived from an EMBL/GenBank/DDBJ whole genome shotgun (WGS) entry which is preliminary data.</text>
</comment>
<evidence type="ECO:0000313" key="4">
    <source>
        <dbReference type="Proteomes" id="UP000735302"/>
    </source>
</evidence>
<feature type="compositionally biased region" description="Basic and acidic residues" evidence="1">
    <location>
        <begin position="75"/>
        <end position="90"/>
    </location>
</feature>
<feature type="compositionally biased region" description="Basic and acidic residues" evidence="1">
    <location>
        <begin position="100"/>
        <end position="115"/>
    </location>
</feature>
<dbReference type="InterPro" id="IPR002589">
    <property type="entry name" value="Macro_dom"/>
</dbReference>
<dbReference type="PANTHER" id="PTHR11106">
    <property type="entry name" value="GANGLIOSIDE INDUCED DIFFERENTIATION ASSOCIATED PROTEIN 2-RELATED"/>
    <property type="match status" value="1"/>
</dbReference>
<feature type="domain" description="Macro" evidence="2">
    <location>
        <begin position="273"/>
        <end position="450"/>
    </location>
</feature>
<dbReference type="GO" id="GO:0042278">
    <property type="term" value="P:purine nucleoside metabolic process"/>
    <property type="evidence" value="ECO:0007669"/>
    <property type="project" value="TreeGrafter"/>
</dbReference>
<organism evidence="3 4">
    <name type="scientific">Plakobranchus ocellatus</name>
    <dbReference type="NCBI Taxonomy" id="259542"/>
    <lineage>
        <taxon>Eukaryota</taxon>
        <taxon>Metazoa</taxon>
        <taxon>Spiralia</taxon>
        <taxon>Lophotrochozoa</taxon>
        <taxon>Mollusca</taxon>
        <taxon>Gastropoda</taxon>
        <taxon>Heterobranchia</taxon>
        <taxon>Euthyneura</taxon>
        <taxon>Panpulmonata</taxon>
        <taxon>Sacoglossa</taxon>
        <taxon>Placobranchoidea</taxon>
        <taxon>Plakobranchidae</taxon>
        <taxon>Plakobranchus</taxon>
    </lineage>
</organism>
<dbReference type="EMBL" id="BLXT01004727">
    <property type="protein sequence ID" value="GFO17035.1"/>
    <property type="molecule type" value="Genomic_DNA"/>
</dbReference>
<dbReference type="SMART" id="SM00506">
    <property type="entry name" value="A1pp"/>
    <property type="match status" value="1"/>
</dbReference>
<dbReference type="SUPFAM" id="SSF52949">
    <property type="entry name" value="Macro domain-like"/>
    <property type="match status" value="1"/>
</dbReference>
<dbReference type="Proteomes" id="UP000735302">
    <property type="component" value="Unassembled WGS sequence"/>
</dbReference>
<dbReference type="GO" id="GO:0140293">
    <property type="term" value="F:ADP-ribosylglutamate hydrolase activity"/>
    <property type="evidence" value="ECO:0007669"/>
    <property type="project" value="TreeGrafter"/>
</dbReference>
<gene>
    <name evidence="3" type="ORF">PoB_004354000</name>
</gene>
<evidence type="ECO:0000256" key="1">
    <source>
        <dbReference type="SAM" id="MobiDB-lite"/>
    </source>
</evidence>
<evidence type="ECO:0000259" key="2">
    <source>
        <dbReference type="PROSITE" id="PS51154"/>
    </source>
</evidence>